<keyword evidence="1" id="KW-0472">Membrane</keyword>
<organism evidence="3 4">
    <name type="scientific">Xanthomonas theicola</name>
    <dbReference type="NCBI Taxonomy" id="56464"/>
    <lineage>
        <taxon>Bacteria</taxon>
        <taxon>Pseudomonadati</taxon>
        <taxon>Pseudomonadota</taxon>
        <taxon>Gammaproteobacteria</taxon>
        <taxon>Lysobacterales</taxon>
        <taxon>Lysobacteraceae</taxon>
        <taxon>Xanthomonas</taxon>
    </lineage>
</organism>
<dbReference type="PIRSF" id="PIRSF029509">
    <property type="entry name" value="UCP029509"/>
    <property type="match status" value="1"/>
</dbReference>
<keyword evidence="1" id="KW-0812">Transmembrane</keyword>
<evidence type="ECO:0000256" key="1">
    <source>
        <dbReference type="SAM" id="Phobius"/>
    </source>
</evidence>
<reference evidence="3 4" key="1">
    <citation type="submission" date="2016-08" db="EMBL/GenBank/DDBJ databases">
        <title>Evolution of the type three secretion system and type three effector repertoires in Xanthomonas.</title>
        <authorList>
            <person name="Merda D."/>
            <person name="Briand M."/>
            <person name="Bosis E."/>
            <person name="Rousseau C."/>
            <person name="Portier P."/>
            <person name="Jacques M.-A."/>
            <person name="Fischer-Le Saux M."/>
        </authorList>
    </citation>
    <scope>NUCLEOTIDE SEQUENCE [LARGE SCALE GENOMIC DNA]</scope>
    <source>
        <strain evidence="3 4">CFBP 4691</strain>
    </source>
</reference>
<feature type="domain" description="DUF2231" evidence="2">
    <location>
        <begin position="22"/>
        <end position="130"/>
    </location>
</feature>
<protein>
    <recommendedName>
        <fullName evidence="2">DUF2231 domain-containing protein</fullName>
    </recommendedName>
</protein>
<evidence type="ECO:0000313" key="3">
    <source>
        <dbReference type="EMBL" id="PPT78133.1"/>
    </source>
</evidence>
<accession>A0A2S6Z8F4</accession>
<name>A0A2S6Z8F4_9XANT</name>
<dbReference type="RefSeq" id="WP_128421847.1">
    <property type="nucleotide sequence ID" value="NZ_MIGX01000178.1"/>
</dbReference>
<evidence type="ECO:0000259" key="2">
    <source>
        <dbReference type="Pfam" id="PF09990"/>
    </source>
</evidence>
<feature type="transmembrane region" description="Helical" evidence="1">
    <location>
        <begin position="44"/>
        <end position="67"/>
    </location>
</feature>
<dbReference type="EMBL" id="MIGX01000178">
    <property type="protein sequence ID" value="PPT78133.1"/>
    <property type="molecule type" value="Genomic_DNA"/>
</dbReference>
<sequence length="147" mass="15913">MYPQTASRRSVVANAVYGLFNPIPFGCFVAALIFDIVYARTGVILWMKAAAWLIAIGLVIAIVPRLVNLAQVWITARRSAVTADRLDFWLNLFAIVAAIFNAFVHSRDAYAVVPAGVWLSVVTVALLAVAHVVVAVRNTTLEGHAHG</sequence>
<proteinExistence type="predicted"/>
<keyword evidence="1" id="KW-1133">Transmembrane helix</keyword>
<evidence type="ECO:0000313" key="4">
    <source>
        <dbReference type="Proteomes" id="UP000239898"/>
    </source>
</evidence>
<dbReference type="InterPro" id="IPR019251">
    <property type="entry name" value="DUF2231_TM"/>
</dbReference>
<feature type="transmembrane region" description="Helical" evidence="1">
    <location>
        <begin position="12"/>
        <end position="38"/>
    </location>
</feature>
<keyword evidence="4" id="KW-1185">Reference proteome</keyword>
<feature type="transmembrane region" description="Helical" evidence="1">
    <location>
        <begin position="117"/>
        <end position="136"/>
    </location>
</feature>
<comment type="caution">
    <text evidence="3">The sequence shown here is derived from an EMBL/GenBank/DDBJ whole genome shotgun (WGS) entry which is preliminary data.</text>
</comment>
<dbReference type="InterPro" id="IPR016923">
    <property type="entry name" value="UCP029509"/>
</dbReference>
<dbReference type="Pfam" id="PF09990">
    <property type="entry name" value="DUF2231"/>
    <property type="match status" value="1"/>
</dbReference>
<dbReference type="Proteomes" id="UP000239898">
    <property type="component" value="Unassembled WGS sequence"/>
</dbReference>
<dbReference type="OrthoDB" id="2873672at2"/>
<dbReference type="AlphaFoldDB" id="A0A2S6Z8F4"/>
<gene>
    <name evidence="3" type="ORF">XthCFBP4691_19230</name>
</gene>
<feature type="transmembrane region" description="Helical" evidence="1">
    <location>
        <begin position="88"/>
        <end position="105"/>
    </location>
</feature>